<evidence type="ECO:0000256" key="1">
    <source>
        <dbReference type="SAM" id="Phobius"/>
    </source>
</evidence>
<dbReference type="GO" id="GO:0016705">
    <property type="term" value="F:oxidoreductase activity, acting on paired donors, with incorporation or reduction of molecular oxygen"/>
    <property type="evidence" value="ECO:0007669"/>
    <property type="project" value="InterPro"/>
</dbReference>
<dbReference type="InterPro" id="IPR001128">
    <property type="entry name" value="Cyt_P450"/>
</dbReference>
<dbReference type="GO" id="GO:0044550">
    <property type="term" value="P:secondary metabolite biosynthetic process"/>
    <property type="evidence" value="ECO:0007669"/>
    <property type="project" value="UniProtKB-ARBA"/>
</dbReference>
<name>A0A7J7NGW0_9MAGN</name>
<keyword evidence="1" id="KW-0472">Membrane</keyword>
<dbReference type="PANTHER" id="PTHR47951:SF3">
    <property type="entry name" value="CYTOCHROME P450, FAMILY 706, SUBFAMILY A, POLYPEPTIDE 4"/>
    <property type="match status" value="1"/>
</dbReference>
<evidence type="ECO:0000313" key="3">
    <source>
        <dbReference type="Proteomes" id="UP000541444"/>
    </source>
</evidence>
<dbReference type="OrthoDB" id="2789670at2759"/>
<dbReference type="Proteomes" id="UP000541444">
    <property type="component" value="Unassembled WGS sequence"/>
</dbReference>
<dbReference type="SUPFAM" id="SSF48264">
    <property type="entry name" value="Cytochrome P450"/>
    <property type="match status" value="1"/>
</dbReference>
<accession>A0A7J7NGW0</accession>
<sequence length="347" mass="39578">MGSVLLTVVEAFSWCWGGCNDDNQLIVTGLVIVTSLSFLISLWTVNFSAKRKRQFKMPPGPRGLPFAGSLPFMDPKIPKYFATLASRYGPVFKVKLGSKFSVVVSSPATAKEVLSEKDSIFANRNPPASTFSISYGGHDMVFSDNNAEWRMLRMVWARTISSKSRLDALYDLRRLEVLHTVRNIHSKINTPINIYQQMSLATINMLTSMMWGGMVEGGVRTGEEFRQMVNKVVELLVNPNVSDLFPVLARFDIQGVERKMKRLFLWFDCFFDAIIEQRIKFNQTKGEGTRNKNEDILELLLQLKDQGDPKIPFTVTHLKALFQLLGSEYFLPTVLRTKRESQIRLRY</sequence>
<dbReference type="GO" id="GO:0020037">
    <property type="term" value="F:heme binding"/>
    <property type="evidence" value="ECO:0007669"/>
    <property type="project" value="InterPro"/>
</dbReference>
<dbReference type="InterPro" id="IPR002401">
    <property type="entry name" value="Cyt_P450_E_grp-I"/>
</dbReference>
<dbReference type="PRINTS" id="PR00463">
    <property type="entry name" value="EP450I"/>
</dbReference>
<dbReference type="Pfam" id="PF00067">
    <property type="entry name" value="p450"/>
    <property type="match status" value="1"/>
</dbReference>
<reference evidence="2 3" key="1">
    <citation type="journal article" date="2020" name="IScience">
        <title>Genome Sequencing of the Endangered Kingdonia uniflora (Circaeasteraceae, Ranunculales) Reveals Potential Mechanisms of Evolutionary Specialization.</title>
        <authorList>
            <person name="Sun Y."/>
            <person name="Deng T."/>
            <person name="Zhang A."/>
            <person name="Moore M.J."/>
            <person name="Landis J.B."/>
            <person name="Lin N."/>
            <person name="Zhang H."/>
            <person name="Zhang X."/>
            <person name="Huang J."/>
            <person name="Zhang X."/>
            <person name="Sun H."/>
            <person name="Wang H."/>
        </authorList>
    </citation>
    <scope>NUCLEOTIDE SEQUENCE [LARGE SCALE GENOMIC DNA]</scope>
    <source>
        <strain evidence="2">TB1705</strain>
        <tissue evidence="2">Leaf</tissue>
    </source>
</reference>
<dbReference type="GO" id="GO:0005506">
    <property type="term" value="F:iron ion binding"/>
    <property type="evidence" value="ECO:0007669"/>
    <property type="project" value="InterPro"/>
</dbReference>
<dbReference type="EMBL" id="JACGCM010000805">
    <property type="protein sequence ID" value="KAF6166240.1"/>
    <property type="molecule type" value="Genomic_DNA"/>
</dbReference>
<dbReference type="InterPro" id="IPR036396">
    <property type="entry name" value="Cyt_P450_sf"/>
</dbReference>
<dbReference type="GO" id="GO:0004497">
    <property type="term" value="F:monooxygenase activity"/>
    <property type="evidence" value="ECO:0007669"/>
    <property type="project" value="InterPro"/>
</dbReference>
<comment type="caution">
    <text evidence="2">The sequence shown here is derived from an EMBL/GenBank/DDBJ whole genome shotgun (WGS) entry which is preliminary data.</text>
</comment>
<organism evidence="2 3">
    <name type="scientific">Kingdonia uniflora</name>
    <dbReference type="NCBI Taxonomy" id="39325"/>
    <lineage>
        <taxon>Eukaryota</taxon>
        <taxon>Viridiplantae</taxon>
        <taxon>Streptophyta</taxon>
        <taxon>Embryophyta</taxon>
        <taxon>Tracheophyta</taxon>
        <taxon>Spermatophyta</taxon>
        <taxon>Magnoliopsida</taxon>
        <taxon>Ranunculales</taxon>
        <taxon>Circaeasteraceae</taxon>
        <taxon>Kingdonia</taxon>
    </lineage>
</organism>
<proteinExistence type="predicted"/>
<keyword evidence="3" id="KW-1185">Reference proteome</keyword>
<dbReference type="AlphaFoldDB" id="A0A7J7NGW0"/>
<feature type="transmembrane region" description="Helical" evidence="1">
    <location>
        <begin position="25"/>
        <end position="47"/>
    </location>
</feature>
<dbReference type="PANTHER" id="PTHR47951">
    <property type="entry name" value="OS08G0547900 PROTEIN"/>
    <property type="match status" value="1"/>
</dbReference>
<evidence type="ECO:0008006" key="4">
    <source>
        <dbReference type="Google" id="ProtNLM"/>
    </source>
</evidence>
<keyword evidence="1" id="KW-0812">Transmembrane</keyword>
<dbReference type="Gene3D" id="1.10.630.10">
    <property type="entry name" value="Cytochrome P450"/>
    <property type="match status" value="1"/>
</dbReference>
<keyword evidence="1" id="KW-1133">Transmembrane helix</keyword>
<protein>
    <recommendedName>
        <fullName evidence="4">Cytochrome P450</fullName>
    </recommendedName>
</protein>
<evidence type="ECO:0000313" key="2">
    <source>
        <dbReference type="EMBL" id="KAF6166240.1"/>
    </source>
</evidence>
<gene>
    <name evidence="2" type="ORF">GIB67_031024</name>
</gene>